<dbReference type="STRING" id="235985.SAMN05414137_11658"/>
<sequence length="165" mass="17643">MTADDPPGARAPAPYVVAAHFVLGRVSARTPWWAAQWLAAGHDGEALREMAGLNGRDTRALHDLVPAVLAEMGVGALPEPLAAVTTVFQHMAAECLAGRLDERAVVQQAEEIVISQDYASEILDLPLGRLYGLDDEWQGGWGASVEDLRATVRGHCADQLAEPPE</sequence>
<dbReference type="RefSeq" id="WP_042444993.1">
    <property type="nucleotide sequence ID" value="NZ_BBPN01000008.1"/>
</dbReference>
<gene>
    <name evidence="1" type="ORF">SAMN05414137_11658</name>
</gene>
<dbReference type="AlphaFoldDB" id="A0A1H7UND4"/>
<dbReference type="Proteomes" id="UP000183015">
    <property type="component" value="Unassembled WGS sequence"/>
</dbReference>
<dbReference type="EMBL" id="FOAZ01000016">
    <property type="protein sequence ID" value="SEL98284.1"/>
    <property type="molecule type" value="Genomic_DNA"/>
</dbReference>
<evidence type="ECO:0000313" key="2">
    <source>
        <dbReference type="Proteomes" id="UP000183015"/>
    </source>
</evidence>
<dbReference type="eggNOG" id="ENOG5032Y2H">
    <property type="taxonomic scope" value="Bacteria"/>
</dbReference>
<protein>
    <submittedName>
        <fullName evidence="1">Uncharacterized protein</fullName>
    </submittedName>
</protein>
<evidence type="ECO:0000313" key="1">
    <source>
        <dbReference type="EMBL" id="SEL98284.1"/>
    </source>
</evidence>
<organism evidence="1 2">
    <name type="scientific">Streptacidiphilus jiangxiensis</name>
    <dbReference type="NCBI Taxonomy" id="235985"/>
    <lineage>
        <taxon>Bacteria</taxon>
        <taxon>Bacillati</taxon>
        <taxon>Actinomycetota</taxon>
        <taxon>Actinomycetes</taxon>
        <taxon>Kitasatosporales</taxon>
        <taxon>Streptomycetaceae</taxon>
        <taxon>Streptacidiphilus</taxon>
    </lineage>
</organism>
<reference evidence="2" key="1">
    <citation type="submission" date="2016-10" db="EMBL/GenBank/DDBJ databases">
        <authorList>
            <person name="Varghese N."/>
        </authorList>
    </citation>
    <scope>NUCLEOTIDE SEQUENCE [LARGE SCALE GENOMIC DNA]</scope>
    <source>
        <strain evidence="2">DSM 45096 / BCRC 16803 / CGMCC 4.1857 / CIP 109030 / JCM 12277 / KCTC 19219 / NBRC 100920 / 33214</strain>
    </source>
</reference>
<keyword evidence="2" id="KW-1185">Reference proteome</keyword>
<proteinExistence type="predicted"/>
<accession>A0A1H7UND4</accession>
<dbReference type="OrthoDB" id="5190020at2"/>
<name>A0A1H7UND4_STRJI</name>